<organism evidence="1 2">
    <name type="scientific">Candidatus Epulonipiscium fishelsonii</name>
    <dbReference type="NCBI Taxonomy" id="77094"/>
    <lineage>
        <taxon>Bacteria</taxon>
        <taxon>Bacillati</taxon>
        <taxon>Bacillota</taxon>
        <taxon>Clostridia</taxon>
        <taxon>Lachnospirales</taxon>
        <taxon>Lachnospiraceae</taxon>
        <taxon>Candidatus Epulonipiscium</taxon>
    </lineage>
</organism>
<dbReference type="EMBL" id="LJDB01000043">
    <property type="protein sequence ID" value="ONI40950.1"/>
    <property type="molecule type" value="Genomic_DNA"/>
</dbReference>
<comment type="caution">
    <text evidence="1">The sequence shown here is derived from an EMBL/GenBank/DDBJ whole genome shotgun (WGS) entry which is preliminary data.</text>
</comment>
<evidence type="ECO:0000313" key="1">
    <source>
        <dbReference type="EMBL" id="ONI40950.1"/>
    </source>
</evidence>
<name>A0ACC8XDL7_9FIRM</name>
<gene>
    <name evidence="1" type="ORF">AN396_04110</name>
</gene>
<keyword evidence="2" id="KW-1185">Reference proteome</keyword>
<sequence>MIEIAKTQVLEMTKGNFNNVVQSFSEDVAKQLDEQTMKLTWDATVAPIGKYIGFYEATGEPVGKYFTVSIIEQYELNALKVTITYNTDNKIVGLNLNYFTIDKPLVSTEKFEEIDFIIGEKFPLSGILTLPKGVINPPVVLLIQGSGATDKNSTIYSNMPFKDIAYGLAEQGIATLRYDKRYYAYPEQAQQLSIELTLNDEVLEDAQLALELLSNEPKIDTSNIYVLGHSLGGGLTPYLAYQNDNVKGIISMAGTLRPLYELSYDQNKDIEAIILNGNFDDATVNMVKTQMEQVEKDIQILRSTLSDVPNEQILIGLPAGYQKSVKNYAGENFINDIAVLILILQGTADFQVYADKDYKLWQSTLKNRNNVDFKLYEGLNHLMMTTNGKQDISEYEIKGSVSQDVIDDIATFVKKHYSEPTDV</sequence>
<accession>A0ACC8XDL7</accession>
<reference evidence="1" key="1">
    <citation type="submission" date="2016-08" db="EMBL/GenBank/DDBJ databases">
        <authorList>
            <person name="Ngugi D.K."/>
            <person name="Miyake S."/>
            <person name="Stingl U."/>
        </authorList>
    </citation>
    <scope>NUCLEOTIDE SEQUENCE</scope>
    <source>
        <strain evidence="1">SCG-B11WGA-EpuloA1</strain>
    </source>
</reference>
<protein>
    <submittedName>
        <fullName evidence="1">Uncharacterized protein</fullName>
    </submittedName>
</protein>
<proteinExistence type="predicted"/>
<dbReference type="Proteomes" id="UP000188605">
    <property type="component" value="Unassembled WGS sequence"/>
</dbReference>
<evidence type="ECO:0000313" key="2">
    <source>
        <dbReference type="Proteomes" id="UP000188605"/>
    </source>
</evidence>